<dbReference type="AlphaFoldDB" id="W4L3S7"/>
<proteinExistence type="predicted"/>
<dbReference type="HOGENOM" id="CLU_3341739_0_0_7"/>
<reference evidence="1 2" key="1">
    <citation type="journal article" date="2014" name="Nature">
        <title>An environmental bacterial taxon with a large and distinct metabolic repertoire.</title>
        <authorList>
            <person name="Wilson M.C."/>
            <person name="Mori T."/>
            <person name="Ruckert C."/>
            <person name="Uria A.R."/>
            <person name="Helf M.J."/>
            <person name="Takada K."/>
            <person name="Gernert C."/>
            <person name="Steffens U.A."/>
            <person name="Heycke N."/>
            <person name="Schmitt S."/>
            <person name="Rinke C."/>
            <person name="Helfrich E.J."/>
            <person name="Brachmann A.O."/>
            <person name="Gurgui C."/>
            <person name="Wakimoto T."/>
            <person name="Kracht M."/>
            <person name="Crusemann M."/>
            <person name="Hentschel U."/>
            <person name="Abe I."/>
            <person name="Matsunaga S."/>
            <person name="Kalinowski J."/>
            <person name="Takeyama H."/>
            <person name="Piel J."/>
        </authorList>
    </citation>
    <scope>NUCLEOTIDE SEQUENCE [LARGE SCALE GENOMIC DNA]</scope>
    <source>
        <strain evidence="2">TSY1</strain>
    </source>
</reference>
<keyword evidence="2" id="KW-1185">Reference proteome</keyword>
<comment type="caution">
    <text evidence="1">The sequence shown here is derived from an EMBL/GenBank/DDBJ whole genome shotgun (WGS) entry which is preliminary data.</text>
</comment>
<name>W4L3S7_ENTF1</name>
<organism evidence="1 2">
    <name type="scientific">Entotheonella factor</name>
    <dbReference type="NCBI Taxonomy" id="1429438"/>
    <lineage>
        <taxon>Bacteria</taxon>
        <taxon>Pseudomonadati</taxon>
        <taxon>Nitrospinota/Tectimicrobiota group</taxon>
        <taxon>Candidatus Tectimicrobiota</taxon>
        <taxon>Candidatus Entotheonellia</taxon>
        <taxon>Candidatus Entotheonellales</taxon>
        <taxon>Candidatus Entotheonellaceae</taxon>
        <taxon>Candidatus Entotheonella</taxon>
    </lineage>
</organism>
<protein>
    <submittedName>
        <fullName evidence="1">Uncharacterized protein</fullName>
    </submittedName>
</protein>
<dbReference type="Proteomes" id="UP000019141">
    <property type="component" value="Unassembled WGS sequence"/>
</dbReference>
<dbReference type="EMBL" id="AZHW01001764">
    <property type="protein sequence ID" value="ETW91986.1"/>
    <property type="molecule type" value="Genomic_DNA"/>
</dbReference>
<accession>W4L3S7</accession>
<evidence type="ECO:0000313" key="1">
    <source>
        <dbReference type="EMBL" id="ETW91986.1"/>
    </source>
</evidence>
<sequence length="37" mass="3754">MGLVDEMKKGKGGGRGLHVCCPAADVEGERIAGNARA</sequence>
<gene>
    <name evidence="1" type="ORF">ETSY1_45790</name>
</gene>
<evidence type="ECO:0000313" key="2">
    <source>
        <dbReference type="Proteomes" id="UP000019141"/>
    </source>
</evidence>